<dbReference type="Proteomes" id="UP000245449">
    <property type="component" value="Unassembled WGS sequence"/>
</dbReference>
<feature type="transmembrane region" description="Helical" evidence="1">
    <location>
        <begin position="269"/>
        <end position="287"/>
    </location>
</feature>
<name>A0A2U1JIZ5_9FLAO</name>
<dbReference type="PANTHER" id="PTHR43685">
    <property type="entry name" value="GLYCOSYLTRANSFERASE"/>
    <property type="match status" value="1"/>
</dbReference>
<dbReference type="SUPFAM" id="SSF53448">
    <property type="entry name" value="Nucleotide-diphospho-sugar transferases"/>
    <property type="match status" value="1"/>
</dbReference>
<accession>A0A2U1JIZ5</accession>
<gene>
    <name evidence="3" type="ORF">DB895_08815</name>
</gene>
<evidence type="ECO:0000313" key="3">
    <source>
        <dbReference type="EMBL" id="PWA04858.1"/>
    </source>
</evidence>
<reference evidence="3 4" key="1">
    <citation type="submission" date="2018-04" db="EMBL/GenBank/DDBJ databases">
        <title>Flavobacterium sp. nov., isolated from glacier ice.</title>
        <authorList>
            <person name="Liu Q."/>
            <person name="Xin Y.-H."/>
        </authorList>
    </citation>
    <scope>NUCLEOTIDE SEQUENCE [LARGE SCALE GENOMIC DNA]</scope>
    <source>
        <strain evidence="3 4">RB1R5</strain>
    </source>
</reference>
<organism evidence="3 4">
    <name type="scientific">Flavobacterium psychrotolerans</name>
    <dbReference type="NCBI Taxonomy" id="2169410"/>
    <lineage>
        <taxon>Bacteria</taxon>
        <taxon>Pseudomonadati</taxon>
        <taxon>Bacteroidota</taxon>
        <taxon>Flavobacteriia</taxon>
        <taxon>Flavobacteriales</taxon>
        <taxon>Flavobacteriaceae</taxon>
        <taxon>Flavobacterium</taxon>
    </lineage>
</organism>
<dbReference type="OrthoDB" id="7665907at2"/>
<evidence type="ECO:0000256" key="1">
    <source>
        <dbReference type="SAM" id="Phobius"/>
    </source>
</evidence>
<dbReference type="InterPro" id="IPR050834">
    <property type="entry name" value="Glycosyltransf_2"/>
</dbReference>
<dbReference type="RefSeq" id="WP_116725005.1">
    <property type="nucleotide sequence ID" value="NZ_QCZI01000010.1"/>
</dbReference>
<dbReference type="InterPro" id="IPR029044">
    <property type="entry name" value="Nucleotide-diphossugar_trans"/>
</dbReference>
<evidence type="ECO:0000313" key="4">
    <source>
        <dbReference type="Proteomes" id="UP000245449"/>
    </source>
</evidence>
<dbReference type="Pfam" id="PF00535">
    <property type="entry name" value="Glycos_transf_2"/>
    <property type="match status" value="1"/>
</dbReference>
<dbReference type="AlphaFoldDB" id="A0A2U1JIZ5"/>
<sequence length="298" mass="34403">MIKFAGFIMTYERESILLDTIQRIFSQTVPPEKILIVDNSTTNHTEKLIKDFNNPKVIYHRVGYNSGPAGAAGIGLRILADEGYDWIYWGDDDDPPVFEDTFEILLKTALSDPKCGCVGVVGQFFNRKTGFINRVSDAELQSEGIIEVDTIAGGMSKIVNGAMILKSGIVPEEKLFYGFEELDFDIKIINLGYKLLVDKKFYLKHRLNFNRLELPSRTFQKKSKSALFREYYSTRNILYIYYGNKLKRAFLTVLFYSFFKQILRFKHGFRAGFTGFKLFFLAFFHFLSGRMGHRKIKI</sequence>
<keyword evidence="1" id="KW-0812">Transmembrane</keyword>
<keyword evidence="1" id="KW-1133">Transmembrane helix</keyword>
<dbReference type="GO" id="GO:0016740">
    <property type="term" value="F:transferase activity"/>
    <property type="evidence" value="ECO:0007669"/>
    <property type="project" value="UniProtKB-KW"/>
</dbReference>
<keyword evidence="3" id="KW-0808">Transferase</keyword>
<dbReference type="InterPro" id="IPR001173">
    <property type="entry name" value="Glyco_trans_2-like"/>
</dbReference>
<evidence type="ECO:0000259" key="2">
    <source>
        <dbReference type="Pfam" id="PF00535"/>
    </source>
</evidence>
<dbReference type="PANTHER" id="PTHR43685:SF2">
    <property type="entry name" value="GLYCOSYLTRANSFERASE 2-LIKE DOMAIN-CONTAINING PROTEIN"/>
    <property type="match status" value="1"/>
</dbReference>
<protein>
    <submittedName>
        <fullName evidence="3">Glycosyl transferase</fullName>
    </submittedName>
</protein>
<keyword evidence="1" id="KW-0472">Membrane</keyword>
<dbReference type="EMBL" id="QCZI01000010">
    <property type="protein sequence ID" value="PWA04858.1"/>
    <property type="molecule type" value="Genomic_DNA"/>
</dbReference>
<keyword evidence="4" id="KW-1185">Reference proteome</keyword>
<dbReference type="Gene3D" id="3.90.550.10">
    <property type="entry name" value="Spore Coat Polysaccharide Biosynthesis Protein SpsA, Chain A"/>
    <property type="match status" value="1"/>
</dbReference>
<feature type="domain" description="Glycosyltransferase 2-like" evidence="2">
    <location>
        <begin position="8"/>
        <end position="125"/>
    </location>
</feature>
<proteinExistence type="predicted"/>
<comment type="caution">
    <text evidence="3">The sequence shown here is derived from an EMBL/GenBank/DDBJ whole genome shotgun (WGS) entry which is preliminary data.</text>
</comment>